<evidence type="ECO:0000313" key="2">
    <source>
        <dbReference type="Proteomes" id="UP000028073"/>
    </source>
</evidence>
<dbReference type="OrthoDB" id="6204761at2"/>
<dbReference type="EMBL" id="JOKH01000002">
    <property type="protein sequence ID" value="KEQ17793.1"/>
    <property type="molecule type" value="Genomic_DNA"/>
</dbReference>
<dbReference type="Gene3D" id="3.40.50.850">
    <property type="entry name" value="Isochorismatase-like"/>
    <property type="match status" value="1"/>
</dbReference>
<name>A0A081NH70_9GAMM</name>
<dbReference type="AlphaFoldDB" id="A0A081NH70"/>
<keyword evidence="2" id="KW-1185">Reference proteome</keyword>
<dbReference type="InterPro" id="IPR036380">
    <property type="entry name" value="Isochorismatase-like_sf"/>
</dbReference>
<sequence>MQTGFKDQQFDPVEVERVLSEQVRLATLLLSNDWVVFVNVNFAMDKGKTLPELLVALKAKRSYHYFLKDSYDSFEPLNIAKSWDVAEAIPGRLKPFLQREGVVDVMPVGCFDSACVRATAEGAKKAGFGVMVDRELNITVNRQ</sequence>
<organism evidence="1 2">
    <name type="scientific">Endozoicomonas numazuensis</name>
    <dbReference type="NCBI Taxonomy" id="1137799"/>
    <lineage>
        <taxon>Bacteria</taxon>
        <taxon>Pseudomonadati</taxon>
        <taxon>Pseudomonadota</taxon>
        <taxon>Gammaproteobacteria</taxon>
        <taxon>Oceanospirillales</taxon>
        <taxon>Endozoicomonadaceae</taxon>
        <taxon>Endozoicomonas</taxon>
    </lineage>
</organism>
<evidence type="ECO:0000313" key="1">
    <source>
        <dbReference type="EMBL" id="KEQ17793.1"/>
    </source>
</evidence>
<proteinExistence type="predicted"/>
<gene>
    <name evidence="1" type="ORF">GZ78_08990</name>
</gene>
<comment type="caution">
    <text evidence="1">The sequence shown here is derived from an EMBL/GenBank/DDBJ whole genome shotgun (WGS) entry which is preliminary data.</text>
</comment>
<protein>
    <submittedName>
        <fullName evidence="1">Uncharacterized protein</fullName>
    </submittedName>
</protein>
<dbReference type="SUPFAM" id="SSF52499">
    <property type="entry name" value="Isochorismatase-like hydrolases"/>
    <property type="match status" value="1"/>
</dbReference>
<dbReference type="Proteomes" id="UP000028073">
    <property type="component" value="Unassembled WGS sequence"/>
</dbReference>
<reference evidence="1 2" key="1">
    <citation type="submission" date="2014-06" db="EMBL/GenBank/DDBJ databases">
        <title>Whole Genome Sequences of Three Symbiotic Endozoicomonas Bacteria.</title>
        <authorList>
            <person name="Neave M.J."/>
            <person name="Apprill A."/>
            <person name="Voolstra C.R."/>
        </authorList>
    </citation>
    <scope>NUCLEOTIDE SEQUENCE [LARGE SCALE GENOMIC DNA]</scope>
    <source>
        <strain evidence="1 2">DSM 25634</strain>
    </source>
</reference>
<accession>A0A081NH70</accession>